<proteinExistence type="predicted"/>
<dbReference type="GO" id="GO:0003676">
    <property type="term" value="F:nucleic acid binding"/>
    <property type="evidence" value="ECO:0007669"/>
    <property type="project" value="InterPro"/>
</dbReference>
<protein>
    <submittedName>
        <fullName evidence="2">Reverse transcriptase domain-containing protein</fullName>
    </submittedName>
</protein>
<dbReference type="GO" id="GO:0003964">
    <property type="term" value="F:RNA-directed DNA polymerase activity"/>
    <property type="evidence" value="ECO:0007669"/>
    <property type="project" value="UniProtKB-KW"/>
</dbReference>
<dbReference type="GO" id="GO:0015074">
    <property type="term" value="P:DNA integration"/>
    <property type="evidence" value="ECO:0007669"/>
    <property type="project" value="InterPro"/>
</dbReference>
<keyword evidence="2" id="KW-0808">Transferase</keyword>
<dbReference type="Gene3D" id="1.10.340.70">
    <property type="match status" value="1"/>
</dbReference>
<evidence type="ECO:0000259" key="1">
    <source>
        <dbReference type="PROSITE" id="PS50994"/>
    </source>
</evidence>
<dbReference type="SUPFAM" id="SSF53098">
    <property type="entry name" value="Ribonuclease H-like"/>
    <property type="match status" value="1"/>
</dbReference>
<dbReference type="Pfam" id="PF17921">
    <property type="entry name" value="Integrase_H2C2"/>
    <property type="match status" value="1"/>
</dbReference>
<dbReference type="InterPro" id="IPR041588">
    <property type="entry name" value="Integrase_H2C2"/>
</dbReference>
<keyword evidence="2" id="KW-0548">Nucleotidyltransferase</keyword>
<keyword evidence="2" id="KW-0695">RNA-directed DNA polymerase</keyword>
<evidence type="ECO:0000313" key="2">
    <source>
        <dbReference type="EMBL" id="GEU43937.1"/>
    </source>
</evidence>
<dbReference type="Gene3D" id="3.30.420.10">
    <property type="entry name" value="Ribonuclease H-like superfamily/Ribonuclease H"/>
    <property type="match status" value="1"/>
</dbReference>
<reference evidence="2" key="1">
    <citation type="journal article" date="2019" name="Sci. Rep.">
        <title>Draft genome of Tanacetum cinerariifolium, the natural source of mosquito coil.</title>
        <authorList>
            <person name="Yamashiro T."/>
            <person name="Shiraishi A."/>
            <person name="Satake H."/>
            <person name="Nakayama K."/>
        </authorList>
    </citation>
    <scope>NUCLEOTIDE SEQUENCE</scope>
</reference>
<comment type="caution">
    <text evidence="2">The sequence shown here is derived from an EMBL/GenBank/DDBJ whole genome shotgun (WGS) entry which is preliminary data.</text>
</comment>
<dbReference type="AlphaFoldDB" id="A0A6L2K5E8"/>
<dbReference type="InterPro" id="IPR001584">
    <property type="entry name" value="Integrase_cat-core"/>
</dbReference>
<dbReference type="PANTHER" id="PTHR37984">
    <property type="entry name" value="PROTEIN CBG26694"/>
    <property type="match status" value="1"/>
</dbReference>
<dbReference type="PANTHER" id="PTHR37984:SF5">
    <property type="entry name" value="PROTEIN NYNRIN-LIKE"/>
    <property type="match status" value="1"/>
</dbReference>
<dbReference type="EMBL" id="BKCJ010001775">
    <property type="protein sequence ID" value="GEU43937.1"/>
    <property type="molecule type" value="Genomic_DNA"/>
</dbReference>
<organism evidence="2">
    <name type="scientific">Tanacetum cinerariifolium</name>
    <name type="common">Dalmatian daisy</name>
    <name type="synonym">Chrysanthemum cinerariifolium</name>
    <dbReference type="NCBI Taxonomy" id="118510"/>
    <lineage>
        <taxon>Eukaryota</taxon>
        <taxon>Viridiplantae</taxon>
        <taxon>Streptophyta</taxon>
        <taxon>Embryophyta</taxon>
        <taxon>Tracheophyta</taxon>
        <taxon>Spermatophyta</taxon>
        <taxon>Magnoliopsida</taxon>
        <taxon>eudicotyledons</taxon>
        <taxon>Gunneridae</taxon>
        <taxon>Pentapetalae</taxon>
        <taxon>asterids</taxon>
        <taxon>campanulids</taxon>
        <taxon>Asterales</taxon>
        <taxon>Asteraceae</taxon>
        <taxon>Asteroideae</taxon>
        <taxon>Anthemideae</taxon>
        <taxon>Anthemidinae</taxon>
        <taxon>Tanacetum</taxon>
    </lineage>
</organism>
<dbReference type="InterPro" id="IPR036397">
    <property type="entry name" value="RNaseH_sf"/>
</dbReference>
<dbReference type="Pfam" id="PF00665">
    <property type="entry name" value="rve"/>
    <property type="match status" value="1"/>
</dbReference>
<dbReference type="PROSITE" id="PS50994">
    <property type="entry name" value="INTEGRASE"/>
    <property type="match status" value="1"/>
</dbReference>
<sequence>MGSSEMRIGVRLVVGKAIRQGYYWPTMHRDDRSVTQNCDSCQVHAPVSRRPKTPMTSILEPWSFYQWGIDILGPLPQAFGKLKFVIIAIDYFTKWIEAKPLARITGKDVKKFTWDNIVCRFGLSRVLVTDNRTQFVYDPFKGWCESLNIKQMNTVVAHLQANSLVSLMEGIKARLGRERAGWVGELPNVLWDHHTSLKERNGKTPFSLTY</sequence>
<gene>
    <name evidence="2" type="ORF">Tci_015915</name>
</gene>
<name>A0A6L2K5E8_TANCI</name>
<dbReference type="InterPro" id="IPR050951">
    <property type="entry name" value="Retrovirus_Pol_polyprotein"/>
</dbReference>
<accession>A0A6L2K5E8</accession>
<dbReference type="InterPro" id="IPR012337">
    <property type="entry name" value="RNaseH-like_sf"/>
</dbReference>
<feature type="domain" description="Integrase catalytic" evidence="1">
    <location>
        <begin position="50"/>
        <end position="165"/>
    </location>
</feature>